<organism evidence="1 2">
    <name type="scientific">Edaphobacter acidisoli</name>
    <dbReference type="NCBI Taxonomy" id="2040573"/>
    <lineage>
        <taxon>Bacteria</taxon>
        <taxon>Pseudomonadati</taxon>
        <taxon>Acidobacteriota</taxon>
        <taxon>Terriglobia</taxon>
        <taxon>Terriglobales</taxon>
        <taxon>Acidobacteriaceae</taxon>
        <taxon>Edaphobacter</taxon>
    </lineage>
</organism>
<protein>
    <recommendedName>
        <fullName evidence="3">DUF1569 domain-containing protein</fullName>
    </recommendedName>
</protein>
<gene>
    <name evidence="1" type="ORF">GCM10011507_01920</name>
</gene>
<dbReference type="InterPro" id="IPR034660">
    <property type="entry name" value="DinB/YfiT-like"/>
</dbReference>
<accession>A0A916VZF1</accession>
<dbReference type="Gene3D" id="1.20.120.450">
    <property type="entry name" value="dinb family like domain"/>
    <property type="match status" value="1"/>
</dbReference>
<dbReference type="EMBL" id="BMJB01000001">
    <property type="protein sequence ID" value="GGA54288.1"/>
    <property type="molecule type" value="Genomic_DNA"/>
</dbReference>
<comment type="caution">
    <text evidence="1">The sequence shown here is derived from an EMBL/GenBank/DDBJ whole genome shotgun (WGS) entry which is preliminary data.</text>
</comment>
<sequence>MKSLASTDVLAETKNRLLAVRPDDRARWGKMSATQMVRHLDCACDVALGARAAKPVKGIPPPVMKWLALRSGVRWAKNIRTAPELERLIAERTDGEFDALVKSAAVKIESLTTTGSYAGSHPFFGTMTAADWMRWGYLHADHHLRQFGR</sequence>
<dbReference type="Pfam" id="PF07606">
    <property type="entry name" value="DUF1569"/>
    <property type="match status" value="1"/>
</dbReference>
<dbReference type="InterPro" id="IPR011463">
    <property type="entry name" value="DUF1569"/>
</dbReference>
<reference evidence="1" key="2">
    <citation type="submission" date="2020-09" db="EMBL/GenBank/DDBJ databases">
        <authorList>
            <person name="Sun Q."/>
            <person name="Zhou Y."/>
        </authorList>
    </citation>
    <scope>NUCLEOTIDE SEQUENCE</scope>
    <source>
        <strain evidence="1">CGMCC 1.15447</strain>
    </source>
</reference>
<evidence type="ECO:0008006" key="3">
    <source>
        <dbReference type="Google" id="ProtNLM"/>
    </source>
</evidence>
<keyword evidence="2" id="KW-1185">Reference proteome</keyword>
<dbReference type="RefSeq" id="WP_188757507.1">
    <property type="nucleotide sequence ID" value="NZ_BMJB01000001.1"/>
</dbReference>
<name>A0A916VZF1_9BACT</name>
<dbReference type="SUPFAM" id="SSF109854">
    <property type="entry name" value="DinB/YfiT-like putative metalloenzymes"/>
    <property type="match status" value="1"/>
</dbReference>
<reference evidence="1" key="1">
    <citation type="journal article" date="2014" name="Int. J. Syst. Evol. Microbiol.">
        <title>Complete genome sequence of Corynebacterium casei LMG S-19264T (=DSM 44701T), isolated from a smear-ripened cheese.</title>
        <authorList>
            <consortium name="US DOE Joint Genome Institute (JGI-PGF)"/>
            <person name="Walter F."/>
            <person name="Albersmeier A."/>
            <person name="Kalinowski J."/>
            <person name="Ruckert C."/>
        </authorList>
    </citation>
    <scope>NUCLEOTIDE SEQUENCE</scope>
    <source>
        <strain evidence="1">CGMCC 1.15447</strain>
    </source>
</reference>
<dbReference type="Proteomes" id="UP000648801">
    <property type="component" value="Unassembled WGS sequence"/>
</dbReference>
<dbReference type="AlphaFoldDB" id="A0A916VZF1"/>
<evidence type="ECO:0000313" key="2">
    <source>
        <dbReference type="Proteomes" id="UP000648801"/>
    </source>
</evidence>
<evidence type="ECO:0000313" key="1">
    <source>
        <dbReference type="EMBL" id="GGA54288.1"/>
    </source>
</evidence>
<proteinExistence type="predicted"/>